<keyword evidence="6 7" id="KW-0034">Amyloid</keyword>
<evidence type="ECO:0000256" key="2">
    <source>
        <dbReference type="ARBA" id="ARBA00022512"/>
    </source>
</evidence>
<dbReference type="AlphaFoldDB" id="A0A6M4PP82"/>
<dbReference type="PROSITE" id="PS51884">
    <property type="entry name" value="CHAPLIN"/>
    <property type="match status" value="1"/>
</dbReference>
<feature type="signal peptide" evidence="8">
    <location>
        <begin position="1"/>
        <end position="23"/>
    </location>
</feature>
<dbReference type="KEGG" id="sarg:HKX69_22235"/>
<keyword evidence="5" id="KW-0130">Cell adhesion</keyword>
<accession>A0A6M4PP82</accession>
<proteinExistence type="predicted"/>
<evidence type="ECO:0000256" key="4">
    <source>
        <dbReference type="ARBA" id="ARBA00022729"/>
    </source>
</evidence>
<keyword evidence="3" id="KW-0964">Secreted</keyword>
<organism evidence="10 11">
    <name type="scientific">Streptomyces argyrophylli</name>
    <dbReference type="NCBI Taxonomy" id="2726118"/>
    <lineage>
        <taxon>Bacteria</taxon>
        <taxon>Bacillati</taxon>
        <taxon>Actinomycetota</taxon>
        <taxon>Actinomycetes</taxon>
        <taxon>Kitasatosporales</taxon>
        <taxon>Streptomycetaceae</taxon>
        <taxon>Streptomyces</taxon>
    </lineage>
</organism>
<keyword evidence="4 8" id="KW-0732">Signal</keyword>
<dbReference type="InterPro" id="IPR005528">
    <property type="entry name" value="ChpA-H"/>
</dbReference>
<name>A0A6M4PP82_9ACTN</name>
<feature type="chain" id="PRO_5026991805" evidence="8">
    <location>
        <begin position="24"/>
        <end position="80"/>
    </location>
</feature>
<dbReference type="Pfam" id="PF03777">
    <property type="entry name" value="ChpA-C"/>
    <property type="match status" value="1"/>
</dbReference>
<keyword evidence="11" id="KW-1185">Reference proteome</keyword>
<protein>
    <submittedName>
        <fullName evidence="10">Chaplin</fullName>
    </submittedName>
</protein>
<comment type="subcellular location">
    <subcellularLocation>
        <location evidence="1">Secreted</location>
        <location evidence="1">Cell wall</location>
    </subcellularLocation>
</comment>
<evidence type="ECO:0000256" key="7">
    <source>
        <dbReference type="PROSITE-ProRule" id="PRU01232"/>
    </source>
</evidence>
<dbReference type="GO" id="GO:0007155">
    <property type="term" value="P:cell adhesion"/>
    <property type="evidence" value="ECO:0007669"/>
    <property type="project" value="UniProtKB-KW"/>
</dbReference>
<evidence type="ECO:0000256" key="3">
    <source>
        <dbReference type="ARBA" id="ARBA00022525"/>
    </source>
</evidence>
<dbReference type="RefSeq" id="WP_225810388.1">
    <property type="nucleotide sequence ID" value="NZ_CP053189.1"/>
</dbReference>
<keyword evidence="2" id="KW-0134">Cell wall</keyword>
<evidence type="ECO:0000256" key="1">
    <source>
        <dbReference type="ARBA" id="ARBA00004191"/>
    </source>
</evidence>
<dbReference type="Proteomes" id="UP000502641">
    <property type="component" value="Chromosome"/>
</dbReference>
<evidence type="ECO:0000256" key="5">
    <source>
        <dbReference type="ARBA" id="ARBA00022889"/>
    </source>
</evidence>
<evidence type="ECO:0000313" key="11">
    <source>
        <dbReference type="Proteomes" id="UP000502641"/>
    </source>
</evidence>
<dbReference type="EMBL" id="CP053189">
    <property type="protein sequence ID" value="QJS11873.1"/>
    <property type="molecule type" value="Genomic_DNA"/>
</dbReference>
<gene>
    <name evidence="10" type="ORF">HKX69_22235</name>
</gene>
<sequence length="80" mass="7808">MKKTAAAVAGAILALSLAGPAFADSEANGAAAHSPGLLSGNVVQIPIHIPINICGNTVNVIGALNPAAGNTCINGDIHKK</sequence>
<evidence type="ECO:0000256" key="8">
    <source>
        <dbReference type="SAM" id="SignalP"/>
    </source>
</evidence>
<evidence type="ECO:0000259" key="9">
    <source>
        <dbReference type="PROSITE" id="PS51884"/>
    </source>
</evidence>
<feature type="domain" description="Chaplin" evidence="9">
    <location>
        <begin position="34"/>
        <end position="74"/>
    </location>
</feature>
<reference evidence="10 11" key="1">
    <citation type="submission" date="2020-05" db="EMBL/GenBank/DDBJ databases">
        <authorList>
            <person name="Li K."/>
        </authorList>
    </citation>
    <scope>NUCLEOTIDE SEQUENCE [LARGE SCALE GENOMIC DNA]</scope>
    <source>
        <strain evidence="11">jing01</strain>
    </source>
</reference>
<evidence type="ECO:0000256" key="6">
    <source>
        <dbReference type="ARBA" id="ARBA00023087"/>
    </source>
</evidence>
<evidence type="ECO:0000313" key="10">
    <source>
        <dbReference type="EMBL" id="QJS11873.1"/>
    </source>
</evidence>